<accession>A0A2I1N9K1</accession>
<dbReference type="EMBL" id="PKHU01000005">
    <property type="protein sequence ID" value="PKZ29048.1"/>
    <property type="molecule type" value="Genomic_DNA"/>
</dbReference>
<evidence type="ECO:0008006" key="3">
    <source>
        <dbReference type="Google" id="ProtNLM"/>
    </source>
</evidence>
<evidence type="ECO:0000313" key="2">
    <source>
        <dbReference type="Proteomes" id="UP000234639"/>
    </source>
</evidence>
<name>A0A2I1N9K1_9BACT</name>
<reference evidence="1 2" key="1">
    <citation type="submission" date="2017-12" db="EMBL/GenBank/DDBJ databases">
        <title>Phylogenetic diversity of female urinary microbiome.</title>
        <authorList>
            <person name="Thomas-White K."/>
            <person name="Wolfe A.J."/>
        </authorList>
    </citation>
    <scope>NUCLEOTIDE SEQUENCE [LARGE SCALE GENOMIC DNA]</scope>
    <source>
        <strain evidence="1 2">UMB0112</strain>
    </source>
</reference>
<organism evidence="1 2">
    <name type="scientific">Campylobacter ureolyticus</name>
    <dbReference type="NCBI Taxonomy" id="827"/>
    <lineage>
        <taxon>Bacteria</taxon>
        <taxon>Pseudomonadati</taxon>
        <taxon>Campylobacterota</taxon>
        <taxon>Epsilonproteobacteria</taxon>
        <taxon>Campylobacterales</taxon>
        <taxon>Campylobacteraceae</taxon>
        <taxon>Campylobacter</taxon>
    </lineage>
</organism>
<dbReference type="AlphaFoldDB" id="A0A2I1N9K1"/>
<evidence type="ECO:0000313" key="1">
    <source>
        <dbReference type="EMBL" id="PKZ29048.1"/>
    </source>
</evidence>
<dbReference type="RefSeq" id="WP_101637438.1">
    <property type="nucleotide sequence ID" value="NZ_PKHU01000005.1"/>
</dbReference>
<dbReference type="Proteomes" id="UP000234639">
    <property type="component" value="Unassembled WGS sequence"/>
</dbReference>
<sequence>MSKTISLKLEDDLFLDIKKISEIFNISCSEFVRNAIKREIDTKKSDFMVRMSNVEYCDEKEEEELVELLNGLTDDDLKIVKKEIVKL</sequence>
<proteinExistence type="predicted"/>
<comment type="caution">
    <text evidence="1">The sequence shown here is derived from an EMBL/GenBank/DDBJ whole genome shotgun (WGS) entry which is preliminary data.</text>
</comment>
<gene>
    <name evidence="1" type="ORF">CYJ41_06350</name>
</gene>
<protein>
    <recommendedName>
        <fullName evidence="3">CopG family transcriptional regulator</fullName>
    </recommendedName>
</protein>